<dbReference type="Gene3D" id="2.30.30.40">
    <property type="entry name" value="SH3 Domains"/>
    <property type="match status" value="1"/>
</dbReference>
<evidence type="ECO:0000313" key="4">
    <source>
        <dbReference type="Proteomes" id="UP000184932"/>
    </source>
</evidence>
<dbReference type="InterPro" id="IPR009642">
    <property type="entry name" value="DUF1236"/>
</dbReference>
<dbReference type="SMART" id="SM00287">
    <property type="entry name" value="SH3b"/>
    <property type="match status" value="1"/>
</dbReference>
<dbReference type="STRING" id="1217970.SAMN05444002_1652"/>
<dbReference type="OrthoDB" id="102964at2"/>
<evidence type="ECO:0000259" key="2">
    <source>
        <dbReference type="PROSITE" id="PS51781"/>
    </source>
</evidence>
<dbReference type="PROSITE" id="PS51781">
    <property type="entry name" value="SH3B"/>
    <property type="match status" value="1"/>
</dbReference>
<evidence type="ECO:0000313" key="3">
    <source>
        <dbReference type="EMBL" id="SIN94352.1"/>
    </source>
</evidence>
<dbReference type="InterPro" id="IPR003646">
    <property type="entry name" value="SH3-like_bac-type"/>
</dbReference>
<organism evidence="3 4">
    <name type="scientific">Vannielia litorea</name>
    <dbReference type="NCBI Taxonomy" id="1217970"/>
    <lineage>
        <taxon>Bacteria</taxon>
        <taxon>Pseudomonadati</taxon>
        <taxon>Pseudomonadota</taxon>
        <taxon>Alphaproteobacteria</taxon>
        <taxon>Rhodobacterales</taxon>
        <taxon>Paracoccaceae</taxon>
        <taxon>Vannielia</taxon>
    </lineage>
</organism>
<keyword evidence="4" id="KW-1185">Reference proteome</keyword>
<name>A0A1N6FGG0_9RHOB</name>
<proteinExistence type="predicted"/>
<dbReference type="Proteomes" id="UP000184932">
    <property type="component" value="Unassembled WGS sequence"/>
</dbReference>
<feature type="chain" id="PRO_5012748939" evidence="1">
    <location>
        <begin position="22"/>
        <end position="213"/>
    </location>
</feature>
<protein>
    <submittedName>
        <fullName evidence="3">SH3 domain-containing protein</fullName>
    </submittedName>
</protein>
<sequence>MFKTLTLSAAALCVAATPMLADTATATTDLNLRAGPGPEFEVIGVIPGLDQAEVEGCMETGAWCQVTYNGETGWAHRHYLSGSATEATQVTTTRTVTYMKEGGNEGAGAAAGAVTGGAIAGALIGGPAAIAAGVVLGANAGSDAVPEPETRTVTYVTENPVEPVYLDGEVVLGAGVPEDITIYPVPDSEYSYLNINGQDVLVREDRTIVYIYR</sequence>
<dbReference type="Pfam" id="PF06823">
    <property type="entry name" value="DUF1236"/>
    <property type="match status" value="1"/>
</dbReference>
<feature type="domain" description="SH3b" evidence="2">
    <location>
        <begin position="21"/>
        <end position="84"/>
    </location>
</feature>
<dbReference type="AlphaFoldDB" id="A0A1N6FGG0"/>
<evidence type="ECO:0000256" key="1">
    <source>
        <dbReference type="SAM" id="SignalP"/>
    </source>
</evidence>
<gene>
    <name evidence="3" type="ORF">SAMN05444002_1652</name>
</gene>
<reference evidence="4" key="1">
    <citation type="submission" date="2016-11" db="EMBL/GenBank/DDBJ databases">
        <authorList>
            <person name="Varghese N."/>
            <person name="Submissions S."/>
        </authorList>
    </citation>
    <scope>NUCLEOTIDE SEQUENCE [LARGE SCALE GENOMIC DNA]</scope>
    <source>
        <strain evidence="4">DSM 29440</strain>
    </source>
</reference>
<feature type="signal peptide" evidence="1">
    <location>
        <begin position="1"/>
        <end position="21"/>
    </location>
</feature>
<accession>A0A1N6FGG0</accession>
<dbReference type="EMBL" id="FSRL01000001">
    <property type="protein sequence ID" value="SIN94352.1"/>
    <property type="molecule type" value="Genomic_DNA"/>
</dbReference>
<keyword evidence="1" id="KW-0732">Signal</keyword>
<dbReference type="RefSeq" id="WP_074255704.1">
    <property type="nucleotide sequence ID" value="NZ_FSRL01000001.1"/>
</dbReference>
<dbReference type="Pfam" id="PF08239">
    <property type="entry name" value="SH3_3"/>
    <property type="match status" value="1"/>
</dbReference>